<dbReference type="PANTHER" id="PTHR46363">
    <property type="entry name" value="DEOXYRIBONUCLEASE TATDN2-RELATED"/>
    <property type="match status" value="1"/>
</dbReference>
<evidence type="ECO:0000313" key="6">
    <source>
        <dbReference type="Proteomes" id="UP000271974"/>
    </source>
</evidence>
<dbReference type="GO" id="GO:0046872">
    <property type="term" value="F:metal ion binding"/>
    <property type="evidence" value="ECO:0007669"/>
    <property type="project" value="UniProtKB-KW"/>
</dbReference>
<dbReference type="Pfam" id="PF01026">
    <property type="entry name" value="TatD_DNase"/>
    <property type="match status" value="1"/>
</dbReference>
<dbReference type="InterPro" id="IPR001130">
    <property type="entry name" value="TatD-like"/>
</dbReference>
<comment type="caution">
    <text evidence="5">The sequence shown here is derived from an EMBL/GenBank/DDBJ whole genome shotgun (WGS) entry which is preliminary data.</text>
</comment>
<organism evidence="5 6">
    <name type="scientific">Elysia chlorotica</name>
    <name type="common">Eastern emerald elysia</name>
    <name type="synonym">Sea slug</name>
    <dbReference type="NCBI Taxonomy" id="188477"/>
    <lineage>
        <taxon>Eukaryota</taxon>
        <taxon>Metazoa</taxon>
        <taxon>Spiralia</taxon>
        <taxon>Lophotrochozoa</taxon>
        <taxon>Mollusca</taxon>
        <taxon>Gastropoda</taxon>
        <taxon>Heterobranchia</taxon>
        <taxon>Euthyneura</taxon>
        <taxon>Panpulmonata</taxon>
        <taxon>Sacoglossa</taxon>
        <taxon>Placobranchoidea</taxon>
        <taxon>Plakobranchidae</taxon>
        <taxon>Elysia</taxon>
    </lineage>
</organism>
<dbReference type="GO" id="GO:0016788">
    <property type="term" value="F:hydrolase activity, acting on ester bonds"/>
    <property type="evidence" value="ECO:0007669"/>
    <property type="project" value="InterPro"/>
</dbReference>
<feature type="binding site" evidence="4">
    <location>
        <position position="178"/>
    </location>
    <ligand>
        <name>a divalent metal cation</name>
        <dbReference type="ChEBI" id="CHEBI:60240"/>
        <label>2</label>
    </ligand>
</feature>
<dbReference type="PANTHER" id="PTHR46363:SF1">
    <property type="entry name" value="DEOXYRIBONUCLEASE TATDN2-RELATED"/>
    <property type="match status" value="1"/>
</dbReference>
<feature type="binding site" evidence="4">
    <location>
        <position position="153"/>
    </location>
    <ligand>
        <name>a divalent metal cation</name>
        <dbReference type="ChEBI" id="CHEBI:60240"/>
        <label>2</label>
    </ligand>
</feature>
<evidence type="ECO:0000256" key="2">
    <source>
        <dbReference type="ARBA" id="ARBA00022723"/>
    </source>
</evidence>
<keyword evidence="2 4" id="KW-0479">Metal-binding</keyword>
<dbReference type="EMBL" id="RQTK01000833">
    <property type="protein sequence ID" value="RUS74410.1"/>
    <property type="molecule type" value="Genomic_DNA"/>
</dbReference>
<proteinExistence type="inferred from homology"/>
<feature type="binding site" evidence="4">
    <location>
        <position position="230"/>
    </location>
    <ligand>
        <name>a divalent metal cation</name>
        <dbReference type="ChEBI" id="CHEBI:60240"/>
        <label>1</label>
    </ligand>
</feature>
<feature type="non-terminal residue" evidence="5">
    <location>
        <position position="1"/>
    </location>
</feature>
<accession>A0A3S0ZAE7</accession>
<evidence type="ECO:0008006" key="7">
    <source>
        <dbReference type="Google" id="ProtNLM"/>
    </source>
</evidence>
<dbReference type="Proteomes" id="UP000271974">
    <property type="component" value="Unassembled WGS sequence"/>
</dbReference>
<keyword evidence="6" id="KW-1185">Reference proteome</keyword>
<keyword evidence="3" id="KW-0378">Hydrolase</keyword>
<dbReference type="PIRSF" id="PIRSF005902">
    <property type="entry name" value="DNase_TatD"/>
    <property type="match status" value="1"/>
</dbReference>
<dbReference type="FunFam" id="3.20.20.140:FF:000005">
    <property type="entry name" value="TatD family hydrolase"/>
    <property type="match status" value="1"/>
</dbReference>
<feature type="binding site" evidence="4">
    <location>
        <position position="21"/>
    </location>
    <ligand>
        <name>a divalent metal cation</name>
        <dbReference type="ChEBI" id="CHEBI:60240"/>
        <label>1</label>
    </ligand>
</feature>
<reference evidence="5 6" key="1">
    <citation type="submission" date="2019-01" db="EMBL/GenBank/DDBJ databases">
        <title>A draft genome assembly of the solar-powered sea slug Elysia chlorotica.</title>
        <authorList>
            <person name="Cai H."/>
            <person name="Li Q."/>
            <person name="Fang X."/>
            <person name="Li J."/>
            <person name="Curtis N.E."/>
            <person name="Altenburger A."/>
            <person name="Shibata T."/>
            <person name="Feng M."/>
            <person name="Maeda T."/>
            <person name="Schwartz J.A."/>
            <person name="Shigenobu S."/>
            <person name="Lundholm N."/>
            <person name="Nishiyama T."/>
            <person name="Yang H."/>
            <person name="Hasebe M."/>
            <person name="Li S."/>
            <person name="Pierce S.K."/>
            <person name="Wang J."/>
        </authorList>
    </citation>
    <scope>NUCLEOTIDE SEQUENCE [LARGE SCALE GENOMIC DNA]</scope>
    <source>
        <strain evidence="5">EC2010</strain>
        <tissue evidence="5">Whole organism of an adult</tissue>
    </source>
</reference>
<dbReference type="SUPFAM" id="SSF51556">
    <property type="entry name" value="Metallo-dependent hydrolases"/>
    <property type="match status" value="1"/>
</dbReference>
<dbReference type="PROSITE" id="PS01137">
    <property type="entry name" value="TATD_1"/>
    <property type="match status" value="1"/>
</dbReference>
<dbReference type="Gene3D" id="3.20.20.140">
    <property type="entry name" value="Metal-dependent hydrolases"/>
    <property type="match status" value="1"/>
</dbReference>
<dbReference type="InterPro" id="IPR018228">
    <property type="entry name" value="DNase_TatD-rel_CS"/>
</dbReference>
<dbReference type="CDD" id="cd01310">
    <property type="entry name" value="TatD_DNAse"/>
    <property type="match status" value="1"/>
</dbReference>
<evidence type="ECO:0000256" key="1">
    <source>
        <dbReference type="ARBA" id="ARBA00009275"/>
    </source>
</evidence>
<evidence type="ECO:0000256" key="3">
    <source>
        <dbReference type="ARBA" id="ARBA00022801"/>
    </source>
</evidence>
<dbReference type="InterPro" id="IPR032466">
    <property type="entry name" value="Metal_Hydrolase"/>
</dbReference>
<sequence length="284" mass="32475">TWAADLLSRSESYKHSFIDSHCHLDFLYSRMGVPFSTEYNEFMEDHALSYPVNYEGCVAVFCNPRTFNQHRKYTSKEKGVWLALGCHPKSATEFGVSHEEGLRKMLSHKKVVALGEIGLDYSGRFGAHAQVQKKVLITQLKLAIELDLPLVIHCRDADDDCLDIMTQHVPREHKIHLHCFTRDPDTALRWMDAFPNLFFGFTPVITYKSAWEPALSSKQIPLDRLLLETDAPYFVPGHIKNSTVKLSHPGFALFTAEKIAELRRIPVDCVLKACRENTYQMYGI</sequence>
<dbReference type="PROSITE" id="PS01090">
    <property type="entry name" value="TATD_2"/>
    <property type="match status" value="1"/>
</dbReference>
<dbReference type="AlphaFoldDB" id="A0A3S0ZAE7"/>
<evidence type="ECO:0000256" key="4">
    <source>
        <dbReference type="PIRSR" id="PIRSR005902-1"/>
    </source>
</evidence>
<dbReference type="OrthoDB" id="9980814at2759"/>
<comment type="similarity">
    <text evidence="1">Belongs to the metallo-dependent hydrolases superfamily. TatD-type hydrolase family.</text>
</comment>
<protein>
    <recommendedName>
        <fullName evidence="7">TatD related DNase</fullName>
    </recommendedName>
</protein>
<evidence type="ECO:0000313" key="5">
    <source>
        <dbReference type="EMBL" id="RUS74410.1"/>
    </source>
</evidence>
<name>A0A3S0ZAE7_ELYCH</name>
<feature type="binding site" evidence="4">
    <location>
        <position position="116"/>
    </location>
    <ligand>
        <name>a divalent metal cation</name>
        <dbReference type="ChEBI" id="CHEBI:60240"/>
        <label>1</label>
    </ligand>
</feature>
<gene>
    <name evidence="5" type="ORF">EGW08_017828</name>
</gene>
<feature type="binding site" evidence="4">
    <location>
        <position position="23"/>
    </location>
    <ligand>
        <name>a divalent metal cation</name>
        <dbReference type="ChEBI" id="CHEBI:60240"/>
        <label>1</label>
    </ligand>
</feature>